<dbReference type="GO" id="GO:0016887">
    <property type="term" value="F:ATP hydrolysis activity"/>
    <property type="evidence" value="ECO:0007669"/>
    <property type="project" value="InterPro"/>
</dbReference>
<organism evidence="2 3">
    <name type="scientific">Platysternon megacephalum</name>
    <name type="common">big-headed turtle</name>
    <dbReference type="NCBI Taxonomy" id="55544"/>
    <lineage>
        <taxon>Eukaryota</taxon>
        <taxon>Metazoa</taxon>
        <taxon>Chordata</taxon>
        <taxon>Craniata</taxon>
        <taxon>Vertebrata</taxon>
        <taxon>Euteleostomi</taxon>
        <taxon>Archelosauria</taxon>
        <taxon>Testudinata</taxon>
        <taxon>Testudines</taxon>
        <taxon>Cryptodira</taxon>
        <taxon>Durocryptodira</taxon>
        <taxon>Testudinoidea</taxon>
        <taxon>Platysternidae</taxon>
        <taxon>Platysternon</taxon>
    </lineage>
</organism>
<dbReference type="Pfam" id="PF00005">
    <property type="entry name" value="ABC_tran"/>
    <property type="match status" value="1"/>
</dbReference>
<dbReference type="InterPro" id="IPR027417">
    <property type="entry name" value="P-loop_NTPase"/>
</dbReference>
<name>A0A4D9DH21_9SAUR</name>
<dbReference type="GO" id="GO:0022857">
    <property type="term" value="F:transmembrane transporter activity"/>
    <property type="evidence" value="ECO:0007669"/>
    <property type="project" value="TreeGrafter"/>
</dbReference>
<evidence type="ECO:0000313" key="2">
    <source>
        <dbReference type="EMBL" id="TFJ95069.1"/>
    </source>
</evidence>
<feature type="domain" description="ABC transporter" evidence="1">
    <location>
        <begin position="2"/>
        <end position="31"/>
    </location>
</feature>
<dbReference type="SUPFAM" id="SSF52540">
    <property type="entry name" value="P-loop containing nucleoside triphosphate hydrolases"/>
    <property type="match status" value="1"/>
</dbReference>
<evidence type="ECO:0000313" key="3">
    <source>
        <dbReference type="Proteomes" id="UP000297703"/>
    </source>
</evidence>
<dbReference type="STRING" id="55544.A0A4D9DH21"/>
<evidence type="ECO:0000259" key="1">
    <source>
        <dbReference type="Pfam" id="PF00005"/>
    </source>
</evidence>
<dbReference type="PANTHER" id="PTHR24220:SF659">
    <property type="entry name" value="TRANSPORTER, PUTATIVE-RELATED"/>
    <property type="match status" value="1"/>
</dbReference>
<dbReference type="AlphaFoldDB" id="A0A4D9DH21"/>
<gene>
    <name evidence="2" type="ORF">DR999_PMT23539</name>
</gene>
<dbReference type="InterPro" id="IPR003439">
    <property type="entry name" value="ABC_transporter-like_ATP-bd"/>
</dbReference>
<dbReference type="Proteomes" id="UP000297703">
    <property type="component" value="Unassembled WGS sequence"/>
</dbReference>
<accession>A0A4D9DH21</accession>
<dbReference type="GO" id="GO:0005524">
    <property type="term" value="F:ATP binding"/>
    <property type="evidence" value="ECO:0007669"/>
    <property type="project" value="InterPro"/>
</dbReference>
<keyword evidence="3" id="KW-1185">Reference proteome</keyword>
<dbReference type="InterPro" id="IPR015854">
    <property type="entry name" value="ABC_transpr_LolD-like"/>
</dbReference>
<dbReference type="PANTHER" id="PTHR24220">
    <property type="entry name" value="IMPORT ATP-BINDING PROTEIN"/>
    <property type="match status" value="1"/>
</dbReference>
<dbReference type="Gene3D" id="3.40.50.300">
    <property type="entry name" value="P-loop containing nucleotide triphosphate hydrolases"/>
    <property type="match status" value="1"/>
</dbReference>
<reference evidence="2 3" key="2">
    <citation type="submission" date="2019-04" db="EMBL/GenBank/DDBJ databases">
        <title>The genome sequence of big-headed turtle.</title>
        <authorList>
            <person name="Gong S."/>
        </authorList>
    </citation>
    <scope>NUCLEOTIDE SEQUENCE [LARGE SCALE GENOMIC DNA]</scope>
    <source>
        <strain evidence="2">DO16091913</strain>
        <tissue evidence="2">Muscle</tissue>
    </source>
</reference>
<protein>
    <submittedName>
        <fullName evidence="2">tRNA modification GTPase MnmE</fullName>
    </submittedName>
</protein>
<proteinExistence type="predicted"/>
<comment type="caution">
    <text evidence="2">The sequence shown here is derived from an EMBL/GenBank/DDBJ whole genome shotgun (WGS) entry which is preliminary data.</text>
</comment>
<dbReference type="OrthoDB" id="6500128at2759"/>
<reference evidence="2 3" key="1">
    <citation type="submission" date="2019-04" db="EMBL/GenBank/DDBJ databases">
        <title>Draft genome of the big-headed turtle Platysternon megacephalum.</title>
        <authorList>
            <person name="Gong S."/>
        </authorList>
    </citation>
    <scope>NUCLEOTIDE SEQUENCE [LARGE SCALE GENOMIC DNA]</scope>
    <source>
        <strain evidence="2">DO16091913</strain>
        <tissue evidence="2">Muscle</tissue>
    </source>
</reference>
<dbReference type="GO" id="GO:0005886">
    <property type="term" value="C:plasma membrane"/>
    <property type="evidence" value="ECO:0007669"/>
    <property type="project" value="TreeGrafter"/>
</dbReference>
<dbReference type="EMBL" id="QXTE01015658">
    <property type="protein sequence ID" value="TFJ95069.1"/>
    <property type="molecule type" value="Genomic_DNA"/>
</dbReference>
<sequence>MYSLSGGERQRLGIARALLRQPELLVADEITTGLDADARQQILITLQELSPHTTVFHATHDPMAIQAADTILRIKNGMLLGERLVPQ</sequence>